<protein>
    <submittedName>
        <fullName evidence="2">Uncharacterized protein</fullName>
    </submittedName>
</protein>
<reference evidence="2 3" key="3">
    <citation type="submission" date="2018-09" db="EMBL/GenBank/DDBJ databases">
        <title>Giant CbK-like Caulobacter bacteriophages have genetically divergent genomes.</title>
        <authorList>
            <person name="Wilson K."/>
            <person name="Ely B."/>
        </authorList>
    </citation>
    <scope>NUCLEOTIDE SEQUENCE [LARGE SCALE GENOMIC DNA]</scope>
</reference>
<evidence type="ECO:0000313" key="1">
    <source>
        <dbReference type="EMBL" id="AXQ68541.1"/>
    </source>
</evidence>
<proteinExistence type="predicted"/>
<reference evidence="2" key="2">
    <citation type="submission" date="2018-07" db="EMBL/GenBank/DDBJ databases">
        <authorList>
            <person name="Quirk P.G."/>
            <person name="Krulwich T.A."/>
        </authorList>
    </citation>
    <scope>NUCLEOTIDE SEQUENCE</scope>
</reference>
<organism evidence="2 3">
    <name type="scientific">Caulobacter phage CcrPW</name>
    <dbReference type="NCBI Taxonomy" id="2283271"/>
    <lineage>
        <taxon>Viruses</taxon>
        <taxon>Duplodnaviria</taxon>
        <taxon>Heunggongvirae</taxon>
        <taxon>Uroviricota</taxon>
        <taxon>Caudoviricetes</taxon>
        <taxon>Jeanschmidtviridae</taxon>
        <taxon>Colossusvirus</taxon>
        <taxon>Colossusvirus PW</taxon>
    </lineage>
</organism>
<evidence type="ECO:0000313" key="3">
    <source>
        <dbReference type="Proteomes" id="UP000259026"/>
    </source>
</evidence>
<sequence length="86" mass="10064">MYVMRRIPMKEAGEIVGYSRHIFEMTAKELREAQASEDSAGKGWRYDRIDPETARREIREYGTVHSTGLWHDGERWRYAKADPTGC</sequence>
<dbReference type="EMBL" id="MH588545">
    <property type="protein sequence ID" value="AXQ68541.1"/>
    <property type="molecule type" value="Genomic_DNA"/>
</dbReference>
<accession>A0A385EAS1</accession>
<evidence type="ECO:0000313" key="2">
    <source>
        <dbReference type="EMBL" id="AXQ68991.1"/>
    </source>
</evidence>
<reference evidence="3" key="1">
    <citation type="submission" date="2018-07" db="EMBL/GenBank/DDBJ databases">
        <title>Giant CbK-like Caulobacter bacteriophages have genetically divergent genomes.</title>
        <authorList>
            <person name="Wilson K.M."/>
            <person name="Ely B."/>
        </authorList>
    </citation>
    <scope>NUCLEOTIDE SEQUENCE [LARGE SCALE GENOMIC DNA]</scope>
</reference>
<dbReference type="Proteomes" id="UP000259026">
    <property type="component" value="Segment"/>
</dbReference>
<dbReference type="EMBL" id="MH588545">
    <property type="protein sequence ID" value="AXQ68991.1"/>
    <property type="molecule type" value="Genomic_DNA"/>
</dbReference>
<name>A0A385EAS1_9CAUD</name>
<keyword evidence="3" id="KW-1185">Reference proteome</keyword>
<gene>
    <name evidence="1" type="ORF">CcrPW_gp002c</name>
    <name evidence="2" type="ORF">CcrPW_gp452c</name>
</gene>